<organism evidence="1 2">
    <name type="scientific">Phytophthora nicotianae P10297</name>
    <dbReference type="NCBI Taxonomy" id="1317064"/>
    <lineage>
        <taxon>Eukaryota</taxon>
        <taxon>Sar</taxon>
        <taxon>Stramenopiles</taxon>
        <taxon>Oomycota</taxon>
        <taxon>Peronosporomycetes</taxon>
        <taxon>Peronosporales</taxon>
        <taxon>Peronosporaceae</taxon>
        <taxon>Phytophthora</taxon>
    </lineage>
</organism>
<name>W2YRL0_PHYNI</name>
<comment type="caution">
    <text evidence="1">The sequence shown here is derived from an EMBL/GenBank/DDBJ whole genome shotgun (WGS) entry which is preliminary data.</text>
</comment>
<accession>W2YRL0</accession>
<gene>
    <name evidence="1" type="ORF">F442_14906</name>
</gene>
<dbReference type="Proteomes" id="UP000018948">
    <property type="component" value="Unassembled WGS sequence"/>
</dbReference>
<evidence type="ECO:0000313" key="1">
    <source>
        <dbReference type="EMBL" id="ETP37273.1"/>
    </source>
</evidence>
<evidence type="ECO:0000313" key="2">
    <source>
        <dbReference type="Proteomes" id="UP000018948"/>
    </source>
</evidence>
<protein>
    <submittedName>
        <fullName evidence="1">Uncharacterized protein</fullName>
    </submittedName>
</protein>
<reference evidence="1 2" key="1">
    <citation type="submission" date="2013-11" db="EMBL/GenBank/DDBJ databases">
        <title>The Genome Sequence of Phytophthora parasitica P10297.</title>
        <authorList>
            <consortium name="The Broad Institute Genomics Platform"/>
            <person name="Russ C."/>
            <person name="Tyler B."/>
            <person name="Panabieres F."/>
            <person name="Shan W."/>
            <person name="Tripathy S."/>
            <person name="Grunwald N."/>
            <person name="Machado M."/>
            <person name="Johnson C.S."/>
            <person name="Walker B."/>
            <person name="Young S.K."/>
            <person name="Zeng Q."/>
            <person name="Gargeya S."/>
            <person name="Fitzgerald M."/>
            <person name="Haas B."/>
            <person name="Abouelleil A."/>
            <person name="Allen A.W."/>
            <person name="Alvarado L."/>
            <person name="Arachchi H.M."/>
            <person name="Berlin A.M."/>
            <person name="Chapman S.B."/>
            <person name="Gainer-Dewar J."/>
            <person name="Goldberg J."/>
            <person name="Griggs A."/>
            <person name="Gujja S."/>
            <person name="Hansen M."/>
            <person name="Howarth C."/>
            <person name="Imamovic A."/>
            <person name="Ireland A."/>
            <person name="Larimer J."/>
            <person name="McCowan C."/>
            <person name="Murphy C."/>
            <person name="Pearson M."/>
            <person name="Poon T.W."/>
            <person name="Priest M."/>
            <person name="Roberts A."/>
            <person name="Saif S."/>
            <person name="Shea T."/>
            <person name="Sisk P."/>
            <person name="Sykes S."/>
            <person name="Wortman J."/>
            <person name="Nusbaum C."/>
            <person name="Birren B."/>
        </authorList>
    </citation>
    <scope>NUCLEOTIDE SEQUENCE [LARGE SCALE GENOMIC DNA]</scope>
    <source>
        <strain evidence="1 2">P10297</strain>
    </source>
</reference>
<dbReference type="EMBL" id="ANIY01003149">
    <property type="protein sequence ID" value="ETP37273.1"/>
    <property type="molecule type" value="Genomic_DNA"/>
</dbReference>
<proteinExistence type="predicted"/>
<dbReference type="AlphaFoldDB" id="W2YRL0"/>
<sequence>MDERLKRIEDDKMFRDVHANIENKFSSSDASI</sequence>